<dbReference type="InterPro" id="IPR001245">
    <property type="entry name" value="Ser-Thr/Tyr_kinase_cat_dom"/>
</dbReference>
<feature type="region of interest" description="Disordered" evidence="3">
    <location>
        <begin position="85"/>
        <end position="104"/>
    </location>
</feature>
<dbReference type="InterPro" id="IPR020635">
    <property type="entry name" value="Tyr_kinase_cat_dom"/>
</dbReference>
<evidence type="ECO:0000256" key="2">
    <source>
        <dbReference type="ARBA" id="ARBA00022840"/>
    </source>
</evidence>
<evidence type="ECO:0000259" key="4">
    <source>
        <dbReference type="PROSITE" id="PS50011"/>
    </source>
</evidence>
<accession>A0AAP0KMP9</accession>
<dbReference type="PANTHER" id="PTHR47989:SF8">
    <property type="entry name" value="INACTIVE PROTEIN KINASE SELMODRAFT_444075-LIKE"/>
    <property type="match status" value="1"/>
</dbReference>
<evidence type="ECO:0000313" key="5">
    <source>
        <dbReference type="EMBL" id="KAK9154563.1"/>
    </source>
</evidence>
<name>A0AAP0KMP9_9MAGN</name>
<gene>
    <name evidence="5" type="ORF">Sjap_002043</name>
</gene>
<keyword evidence="1" id="KW-0547">Nucleotide-binding</keyword>
<dbReference type="SMART" id="SM00219">
    <property type="entry name" value="TyrKc"/>
    <property type="match status" value="1"/>
</dbReference>
<dbReference type="InterPro" id="IPR011009">
    <property type="entry name" value="Kinase-like_dom_sf"/>
</dbReference>
<keyword evidence="2" id="KW-0067">ATP-binding</keyword>
<dbReference type="Proteomes" id="UP001417504">
    <property type="component" value="Unassembled WGS sequence"/>
</dbReference>
<keyword evidence="6" id="KW-1185">Reference proteome</keyword>
<dbReference type="Gene3D" id="3.30.200.20">
    <property type="entry name" value="Phosphorylase Kinase, domain 1"/>
    <property type="match status" value="1"/>
</dbReference>
<reference evidence="5 6" key="1">
    <citation type="submission" date="2024-01" db="EMBL/GenBank/DDBJ databases">
        <title>Genome assemblies of Stephania.</title>
        <authorList>
            <person name="Yang L."/>
        </authorList>
    </citation>
    <scope>NUCLEOTIDE SEQUENCE [LARGE SCALE GENOMIC DNA]</scope>
    <source>
        <strain evidence="5">QJT</strain>
        <tissue evidence="5">Leaf</tissue>
    </source>
</reference>
<dbReference type="FunFam" id="3.30.200.20:FF:000604">
    <property type="entry name" value="Proline-rich receptor-like protein kinase PERK8"/>
    <property type="match status" value="1"/>
</dbReference>
<dbReference type="Pfam" id="PF07714">
    <property type="entry name" value="PK_Tyr_Ser-Thr"/>
    <property type="match status" value="1"/>
</dbReference>
<protein>
    <recommendedName>
        <fullName evidence="4">Protein kinase domain-containing protein</fullName>
    </recommendedName>
</protein>
<dbReference type="PROSITE" id="PS50011">
    <property type="entry name" value="PROTEIN_KINASE_DOM"/>
    <property type="match status" value="1"/>
</dbReference>
<sequence length="443" mass="48837">MSADVQRVVVIQDASREVSSSAIAWALHGLSLKPGDELTLLAVLHQIQFSIKVVAGSSPKIIALHAAIRLRATWVILDRKSERAKNTETKKTASDGSRSTNVSYDEMLPGIPDEEDLFSLELFPIKSSSKNKHSLVSESLGTSKAISEAGQAAHSGEGRQWHNSCKVTSLLKPSLSNDSMPNTVPSSQNETASSNPHKKSGSPTDFQEEENIIHSLRGTSELCSIYVSLSQEISQTTCSKAGDQEEEHRQSFTEGLTNERAEWQIEEAFEDSICSVCNNRRPKIGTKKDFTHAELQNATDGFSSRNFLSEGGFGFVYKGKLRDGTTIAVKQHKDASLQGEKEFKSEVYVLSKARHTNVVMLLGSCSEGSYRLLVYEYVCNGSLDQLLSSKNYHIMAYFIFHALSFASAKQVFKARAQDTLGCLISSQRSHKQLIYCIRKPICA</sequence>
<feature type="compositionally biased region" description="Polar residues" evidence="3">
    <location>
        <begin position="94"/>
        <end position="103"/>
    </location>
</feature>
<dbReference type="AlphaFoldDB" id="A0AAP0KMP9"/>
<evidence type="ECO:0000256" key="3">
    <source>
        <dbReference type="SAM" id="MobiDB-lite"/>
    </source>
</evidence>
<dbReference type="InterPro" id="IPR000719">
    <property type="entry name" value="Prot_kinase_dom"/>
</dbReference>
<dbReference type="SUPFAM" id="SSF56112">
    <property type="entry name" value="Protein kinase-like (PK-like)"/>
    <property type="match status" value="1"/>
</dbReference>
<dbReference type="PANTHER" id="PTHR47989">
    <property type="entry name" value="OS01G0750732 PROTEIN"/>
    <property type="match status" value="1"/>
</dbReference>
<proteinExistence type="predicted"/>
<feature type="domain" description="Protein kinase" evidence="4">
    <location>
        <begin position="302"/>
        <end position="443"/>
    </location>
</feature>
<evidence type="ECO:0000313" key="6">
    <source>
        <dbReference type="Proteomes" id="UP001417504"/>
    </source>
</evidence>
<dbReference type="GO" id="GO:0005524">
    <property type="term" value="F:ATP binding"/>
    <property type="evidence" value="ECO:0007669"/>
    <property type="project" value="UniProtKB-KW"/>
</dbReference>
<evidence type="ECO:0000256" key="1">
    <source>
        <dbReference type="ARBA" id="ARBA00022741"/>
    </source>
</evidence>
<feature type="compositionally biased region" description="Polar residues" evidence="3">
    <location>
        <begin position="174"/>
        <end position="205"/>
    </location>
</feature>
<dbReference type="EMBL" id="JBBNAE010000001">
    <property type="protein sequence ID" value="KAK9154563.1"/>
    <property type="molecule type" value="Genomic_DNA"/>
</dbReference>
<comment type="caution">
    <text evidence="5">The sequence shown here is derived from an EMBL/GenBank/DDBJ whole genome shotgun (WGS) entry which is preliminary data.</text>
</comment>
<organism evidence="5 6">
    <name type="scientific">Stephania japonica</name>
    <dbReference type="NCBI Taxonomy" id="461633"/>
    <lineage>
        <taxon>Eukaryota</taxon>
        <taxon>Viridiplantae</taxon>
        <taxon>Streptophyta</taxon>
        <taxon>Embryophyta</taxon>
        <taxon>Tracheophyta</taxon>
        <taxon>Spermatophyta</taxon>
        <taxon>Magnoliopsida</taxon>
        <taxon>Ranunculales</taxon>
        <taxon>Menispermaceae</taxon>
        <taxon>Menispermoideae</taxon>
        <taxon>Cissampelideae</taxon>
        <taxon>Stephania</taxon>
    </lineage>
</organism>
<feature type="region of interest" description="Disordered" evidence="3">
    <location>
        <begin position="172"/>
        <end position="206"/>
    </location>
</feature>
<dbReference type="GO" id="GO:0004713">
    <property type="term" value="F:protein tyrosine kinase activity"/>
    <property type="evidence" value="ECO:0007669"/>
    <property type="project" value="InterPro"/>
</dbReference>